<evidence type="ECO:0000256" key="2">
    <source>
        <dbReference type="ARBA" id="ARBA00005065"/>
    </source>
</evidence>
<dbReference type="SUPFAM" id="SSF142754">
    <property type="entry name" value="NadA-like"/>
    <property type="match status" value="1"/>
</dbReference>
<keyword evidence="4" id="KW-0004">4Fe-4S</keyword>
<keyword evidence="8" id="KW-0408">Iron</keyword>
<comment type="cofactor">
    <cofactor evidence="1">
        <name>[4Fe-4S] cluster</name>
        <dbReference type="ChEBI" id="CHEBI:49883"/>
    </cofactor>
</comment>
<dbReference type="Gene3D" id="3.40.50.10800">
    <property type="entry name" value="NadA-like"/>
    <property type="match status" value="3"/>
</dbReference>
<keyword evidence="5" id="KW-0662">Pyridine nucleotide biosynthesis</keyword>
<dbReference type="UniPathway" id="UPA00253">
    <property type="reaction ID" value="UER00327"/>
</dbReference>
<dbReference type="AlphaFoldDB" id="A0A7S2SY15"/>
<organism evidence="11">
    <name type="scientific">Chloropicon primus</name>
    <dbReference type="NCBI Taxonomy" id="1764295"/>
    <lineage>
        <taxon>Eukaryota</taxon>
        <taxon>Viridiplantae</taxon>
        <taxon>Chlorophyta</taxon>
        <taxon>Chloropicophyceae</taxon>
        <taxon>Chloropicales</taxon>
        <taxon>Chloropicaceae</taxon>
        <taxon>Chloropicon</taxon>
    </lineage>
</organism>
<evidence type="ECO:0000256" key="8">
    <source>
        <dbReference type="ARBA" id="ARBA00023004"/>
    </source>
</evidence>
<dbReference type="InterPro" id="IPR003808">
    <property type="entry name" value="Fe-S_metab-assoc_dom"/>
</dbReference>
<keyword evidence="7" id="KW-0479">Metal-binding</keyword>
<keyword evidence="9" id="KW-0411">Iron-sulfur</keyword>
<dbReference type="EC" id="2.5.1.72" evidence="3"/>
<dbReference type="Gene3D" id="3.90.1010.10">
    <property type="match status" value="1"/>
</dbReference>
<dbReference type="GO" id="GO:0034628">
    <property type="term" value="P:'de novo' NAD+ biosynthetic process from L-aspartate"/>
    <property type="evidence" value="ECO:0007669"/>
    <property type="project" value="TreeGrafter"/>
</dbReference>
<dbReference type="FunFam" id="3.40.50.10800:FF:000006">
    <property type="entry name" value="Quinolinate synthase, chloroplastic"/>
    <property type="match status" value="1"/>
</dbReference>
<reference evidence="11" key="1">
    <citation type="submission" date="2021-01" db="EMBL/GenBank/DDBJ databases">
        <authorList>
            <person name="Corre E."/>
            <person name="Pelletier E."/>
            <person name="Niang G."/>
            <person name="Scheremetjew M."/>
            <person name="Finn R."/>
            <person name="Kale V."/>
            <person name="Holt S."/>
            <person name="Cochrane G."/>
            <person name="Meng A."/>
            <person name="Brown T."/>
            <person name="Cohen L."/>
        </authorList>
    </citation>
    <scope>NUCLEOTIDE SEQUENCE</scope>
    <source>
        <strain evidence="11">CCMP1205</strain>
    </source>
</reference>
<dbReference type="InterPro" id="IPR003473">
    <property type="entry name" value="NadA"/>
</dbReference>
<dbReference type="EMBL" id="HBHL01002637">
    <property type="protein sequence ID" value="CAD9712743.1"/>
    <property type="molecule type" value="Transcribed_RNA"/>
</dbReference>
<dbReference type="GO" id="GO:0046872">
    <property type="term" value="F:metal ion binding"/>
    <property type="evidence" value="ECO:0007669"/>
    <property type="project" value="UniProtKB-KW"/>
</dbReference>
<dbReference type="InterPro" id="IPR036094">
    <property type="entry name" value="NadA_sf"/>
</dbReference>
<gene>
    <name evidence="11" type="ORF">CPRI1469_LOCUS1592</name>
</gene>
<feature type="domain" description="Fe-S metabolism associated" evidence="10">
    <location>
        <begin position="101"/>
        <end position="215"/>
    </location>
</feature>
<keyword evidence="6" id="KW-0808">Transferase</keyword>
<evidence type="ECO:0000259" key="10">
    <source>
        <dbReference type="Pfam" id="PF02657"/>
    </source>
</evidence>
<protein>
    <recommendedName>
        <fullName evidence="3">quinolinate synthase</fullName>
        <ecNumber evidence="3">2.5.1.72</ecNumber>
    </recommendedName>
</protein>
<evidence type="ECO:0000256" key="9">
    <source>
        <dbReference type="ARBA" id="ARBA00023014"/>
    </source>
</evidence>
<evidence type="ECO:0000256" key="4">
    <source>
        <dbReference type="ARBA" id="ARBA00022485"/>
    </source>
</evidence>
<dbReference type="GO" id="GO:0051539">
    <property type="term" value="F:4 iron, 4 sulfur cluster binding"/>
    <property type="evidence" value="ECO:0007669"/>
    <property type="project" value="UniProtKB-KW"/>
</dbReference>
<dbReference type="SUPFAM" id="SSF82649">
    <property type="entry name" value="SufE/NifU"/>
    <property type="match status" value="1"/>
</dbReference>
<accession>A0A7S2SY15</accession>
<dbReference type="Pfam" id="PF02445">
    <property type="entry name" value="NadA"/>
    <property type="match status" value="1"/>
</dbReference>
<evidence type="ECO:0000256" key="3">
    <source>
        <dbReference type="ARBA" id="ARBA00012669"/>
    </source>
</evidence>
<proteinExistence type="predicted"/>
<comment type="pathway">
    <text evidence="2">Cofactor biosynthesis; NAD(+) biosynthesis; quinolinate from iminoaspartate: step 1/1.</text>
</comment>
<dbReference type="PANTHER" id="PTHR30573">
    <property type="entry name" value="QUINOLINATE SYNTHETASE A"/>
    <property type="match status" value="1"/>
</dbReference>
<evidence type="ECO:0000256" key="7">
    <source>
        <dbReference type="ARBA" id="ARBA00022723"/>
    </source>
</evidence>
<dbReference type="PANTHER" id="PTHR30573:SF0">
    <property type="entry name" value="QUINOLINATE SYNTHASE, CHLOROPLASTIC"/>
    <property type="match status" value="1"/>
</dbReference>
<dbReference type="GO" id="GO:0009507">
    <property type="term" value="C:chloroplast"/>
    <property type="evidence" value="ECO:0007669"/>
    <property type="project" value="TreeGrafter"/>
</dbReference>
<dbReference type="GO" id="GO:0008987">
    <property type="term" value="F:quinolinate synthetase A activity"/>
    <property type="evidence" value="ECO:0007669"/>
    <property type="project" value="InterPro"/>
</dbReference>
<evidence type="ECO:0000256" key="1">
    <source>
        <dbReference type="ARBA" id="ARBA00001966"/>
    </source>
</evidence>
<sequence>MRTAKHAWVWNKKFGVQRTELVRQQQTPATCQLGMSQRLGPLSRSSGSCGRRKRRTGFVSAVYKAEAPVEEAGGTGFVENLDVELIADLGVKDDSDTGALLKRLIELGSTSPEFVLPQHELTEEKRVPGCASRVWIDCEVREEDSLVHFRGYSDSAISKGMCNLLCRNFSGKLTPESFLSIDESFLKEVTRGLGPVLSSSHRRHGLFSIFDSMRKRVHQLVSGGIDEPFPSLVITKEDLIPQGKYAESQATYLKPDQSKVDDLVRSLKETKCGVVAHFYMDPEVQGVLAAAQKDWPHIHISDSLVMADRAVDMAAEGGCENICVLGVDFMSENVRATLDHQGYNDVNVYRMDVDLIGCTLAEAAESERYERYLEEAARATENALHVVYINTSLKTKAVAQSKVPTITCTSSNVVQTILQSSSQLDGDLSVFYGPDAYMGANIKEMLEQLCGTSDEEVRKIHKDHDISSIKNLLSRFRYYQDGICLVHDMFGSEVAQTIRESYADAFCTAHFEVPGEMFKLALHASHNGDRGVIGSTKNILDFILGKVAEANEHNLESERLQFILGTESGMITSVVNAVQESLREAGSNVEVEIVFPVNSSAITSASQANAPAMPFGLDIVPGPAGGEGCSMEGGCASCPYMKINSLDALMFVLSKLEEDDSDPILQDYAPRNYEESIDGKSFAQVGTVPILHMRHFTQHKCMSDDLVADIKARGLQ</sequence>
<name>A0A7S2SY15_9CHLO</name>
<evidence type="ECO:0000313" key="11">
    <source>
        <dbReference type="EMBL" id="CAD9712743.1"/>
    </source>
</evidence>
<dbReference type="Pfam" id="PF02657">
    <property type="entry name" value="SufE"/>
    <property type="match status" value="1"/>
</dbReference>
<evidence type="ECO:0000256" key="5">
    <source>
        <dbReference type="ARBA" id="ARBA00022642"/>
    </source>
</evidence>
<evidence type="ECO:0000256" key="6">
    <source>
        <dbReference type="ARBA" id="ARBA00022679"/>
    </source>
</evidence>